<evidence type="ECO:0000259" key="2">
    <source>
        <dbReference type="Pfam" id="PF13966"/>
    </source>
</evidence>
<dbReference type="Proteomes" id="UP000636709">
    <property type="component" value="Unassembled WGS sequence"/>
</dbReference>
<protein>
    <recommendedName>
        <fullName evidence="2">Reverse transcriptase zinc-binding domain-containing protein</fullName>
    </recommendedName>
</protein>
<dbReference type="OrthoDB" id="1749493at2759"/>
<evidence type="ECO:0000313" key="4">
    <source>
        <dbReference type="Proteomes" id="UP000636709"/>
    </source>
</evidence>
<comment type="caution">
    <text evidence="3">The sequence shown here is derived from an EMBL/GenBank/DDBJ whole genome shotgun (WGS) entry which is preliminary data.</text>
</comment>
<feature type="region of interest" description="Disordered" evidence="1">
    <location>
        <begin position="1"/>
        <end position="28"/>
    </location>
</feature>
<dbReference type="InterPro" id="IPR026960">
    <property type="entry name" value="RVT-Znf"/>
</dbReference>
<organism evidence="3 4">
    <name type="scientific">Digitaria exilis</name>
    <dbReference type="NCBI Taxonomy" id="1010633"/>
    <lineage>
        <taxon>Eukaryota</taxon>
        <taxon>Viridiplantae</taxon>
        <taxon>Streptophyta</taxon>
        <taxon>Embryophyta</taxon>
        <taxon>Tracheophyta</taxon>
        <taxon>Spermatophyta</taxon>
        <taxon>Magnoliopsida</taxon>
        <taxon>Liliopsida</taxon>
        <taxon>Poales</taxon>
        <taxon>Poaceae</taxon>
        <taxon>PACMAD clade</taxon>
        <taxon>Panicoideae</taxon>
        <taxon>Panicodae</taxon>
        <taxon>Paniceae</taxon>
        <taxon>Anthephorinae</taxon>
        <taxon>Digitaria</taxon>
    </lineage>
</organism>
<sequence>MADCSRADATALWSGSAESNPPDTRGSRFRNNRIAACFPPTNADPSAPVTFPGLYKYTTSKTHTLSGSGAPKLATIKFFAWLLVLGKLNCRSYRYRRNICTVDESYCALCPSVEETDNHIFFECALARNTWECIGVDPDGGSCRHPWLMGRELPLPSSVQYDAILLVFWQLWKARNAMIFNQEQRSPRRVLRHVVEDMDNWISRYKHHSDHWSAWIDYFTASV</sequence>
<evidence type="ECO:0000256" key="1">
    <source>
        <dbReference type="SAM" id="MobiDB-lite"/>
    </source>
</evidence>
<feature type="domain" description="Reverse transcriptase zinc-binding" evidence="2">
    <location>
        <begin position="76"/>
        <end position="131"/>
    </location>
</feature>
<accession>A0A835ASK0</accession>
<evidence type="ECO:0000313" key="3">
    <source>
        <dbReference type="EMBL" id="KAF8671847.1"/>
    </source>
</evidence>
<dbReference type="Pfam" id="PF13966">
    <property type="entry name" value="zf-RVT"/>
    <property type="match status" value="1"/>
</dbReference>
<keyword evidence="4" id="KW-1185">Reference proteome</keyword>
<reference evidence="3" key="1">
    <citation type="submission" date="2020-07" db="EMBL/GenBank/DDBJ databases">
        <title>Genome sequence and genetic diversity analysis of an under-domesticated orphan crop, white fonio (Digitaria exilis).</title>
        <authorList>
            <person name="Bennetzen J.L."/>
            <person name="Chen S."/>
            <person name="Ma X."/>
            <person name="Wang X."/>
            <person name="Yssel A.E.J."/>
            <person name="Chaluvadi S.R."/>
            <person name="Johnson M."/>
            <person name="Gangashetty P."/>
            <person name="Hamidou F."/>
            <person name="Sanogo M.D."/>
            <person name="Zwaenepoel A."/>
            <person name="Wallace J."/>
            <person name="Van De Peer Y."/>
            <person name="Van Deynze A."/>
        </authorList>
    </citation>
    <scope>NUCLEOTIDE SEQUENCE</scope>
    <source>
        <tissue evidence="3">Leaves</tissue>
    </source>
</reference>
<gene>
    <name evidence="3" type="ORF">HU200_049844</name>
</gene>
<dbReference type="EMBL" id="JACEFO010002233">
    <property type="protein sequence ID" value="KAF8671847.1"/>
    <property type="molecule type" value="Genomic_DNA"/>
</dbReference>
<dbReference type="AlphaFoldDB" id="A0A835ASK0"/>
<name>A0A835ASK0_9POAL</name>
<proteinExistence type="predicted"/>